<dbReference type="GO" id="GO:0003964">
    <property type="term" value="F:RNA-directed DNA polymerase activity"/>
    <property type="evidence" value="ECO:0007669"/>
    <property type="project" value="UniProtKB-KW"/>
</dbReference>
<reference evidence="3 4" key="1">
    <citation type="journal article" date="2010" name="Stand. Genomic Sci.">
        <title>Complete genome sequence of Spirosoma linguale type strain (1).</title>
        <authorList>
            <person name="Lail K."/>
            <person name="Sikorski J."/>
            <person name="Saunders E."/>
            <person name="Lapidus A."/>
            <person name="Glavina Del Rio T."/>
            <person name="Copeland A."/>
            <person name="Tice H."/>
            <person name="Cheng J.-F."/>
            <person name="Lucas S."/>
            <person name="Nolan M."/>
            <person name="Bruce D."/>
            <person name="Goodwin L."/>
            <person name="Pitluck S."/>
            <person name="Ivanova N."/>
            <person name="Mavromatis K."/>
            <person name="Ovchinnikova G."/>
            <person name="Pati A."/>
            <person name="Chen A."/>
            <person name="Palaniappan K."/>
            <person name="Land M."/>
            <person name="Hauser L."/>
            <person name="Chang Y.-J."/>
            <person name="Jeffries C.D."/>
            <person name="Chain P."/>
            <person name="Brettin T."/>
            <person name="Detter J.C."/>
            <person name="Schuetze A."/>
            <person name="Rohde M."/>
            <person name="Tindall B.J."/>
            <person name="Goeker M."/>
            <person name="Bristow J."/>
            <person name="Eisen J.A."/>
            <person name="Markowitz V."/>
            <person name="Hugenholtz P."/>
            <person name="Kyrpides N.C."/>
            <person name="Klenk H.-P."/>
            <person name="Chen F."/>
        </authorList>
    </citation>
    <scope>NUCLEOTIDE SEQUENCE [LARGE SCALE GENOMIC DNA]</scope>
    <source>
        <strain evidence="4">ATCC 33905 / DSM 74 / LMG 10896 / Claus 1</strain>
    </source>
</reference>
<dbReference type="PANTHER" id="PTHR34047">
    <property type="entry name" value="NUCLEAR INTRON MATURASE 1, MITOCHONDRIAL-RELATED"/>
    <property type="match status" value="1"/>
</dbReference>
<dbReference type="PANTHER" id="PTHR34047:SF8">
    <property type="entry name" value="PROTEIN YKFC"/>
    <property type="match status" value="1"/>
</dbReference>
<dbReference type="Pfam" id="PF00078">
    <property type="entry name" value="RVT_1"/>
    <property type="match status" value="1"/>
</dbReference>
<dbReference type="HOGENOM" id="CLU_051311_0_0_10"/>
<dbReference type="InterPro" id="IPR051083">
    <property type="entry name" value="GrpII_Intron_Splice-Mob/Def"/>
</dbReference>
<accession>D2QG84</accession>
<dbReference type="InterPro" id="IPR043502">
    <property type="entry name" value="DNA/RNA_pol_sf"/>
</dbReference>
<keyword evidence="4" id="KW-1185">Reference proteome</keyword>
<dbReference type="SUPFAM" id="SSF56672">
    <property type="entry name" value="DNA/RNA polymerases"/>
    <property type="match status" value="1"/>
</dbReference>
<dbReference type="InterPro" id="IPR043128">
    <property type="entry name" value="Rev_trsase/Diguanyl_cyclase"/>
</dbReference>
<evidence type="ECO:0000259" key="2">
    <source>
        <dbReference type="PROSITE" id="PS50878"/>
    </source>
</evidence>
<dbReference type="AlphaFoldDB" id="D2QG84"/>
<dbReference type="Proteomes" id="UP000002028">
    <property type="component" value="Chromosome"/>
</dbReference>
<keyword evidence="3" id="KW-0548">Nucleotidyltransferase</keyword>
<dbReference type="STRING" id="504472.Slin_0628"/>
<dbReference type="Gene3D" id="3.30.70.270">
    <property type="match status" value="1"/>
</dbReference>
<sequence>MDASMFDLSTYFEEELLLRLYREKISKKRTKGIDRVSQEVFNTRKNEEISLILSKVLNGSYKFSPFLEELRIRSRDRLPRLISIPTIRDRLVLATLKIALHEYFTESVRKQVASIYINEVNKTLSLNTFTYYIKIDIKSFFDSLSHTRLFTILNSILPETLYLLVKKAILNPTVPKDCLSVEVEKYIPKAGVPQGISISNILAEIYLRDFDILYGMREDIKYFRYVDDILILSNNLDLYSEVLHKLELLFLEPNGNKCSQGNICDGFHYLGFHINNEFISIQEKRVQKFLQRIAGKITWFQKAINNKPIRPNWLANEDTFVASFIDDLNEKITGAINGSRGYGWLFHYKEMNNINQLYRIENVISSFFIRLSYFENKKPKELKSIVRAYYEVKYKGLKSNYISNYNNIDSVDKKRLWLINRGIISEKDDHVDDFINDVFEANRDRNLKSLEKDEKELIGNY</sequence>
<dbReference type="PROSITE" id="PS50878">
    <property type="entry name" value="RT_POL"/>
    <property type="match status" value="1"/>
</dbReference>
<evidence type="ECO:0000256" key="1">
    <source>
        <dbReference type="ARBA" id="ARBA00034120"/>
    </source>
</evidence>
<proteinExistence type="inferred from homology"/>
<organism evidence="3 4">
    <name type="scientific">Spirosoma linguale (strain ATCC 33905 / DSM 74 / LMG 10896 / Claus 1)</name>
    <dbReference type="NCBI Taxonomy" id="504472"/>
    <lineage>
        <taxon>Bacteria</taxon>
        <taxon>Pseudomonadati</taxon>
        <taxon>Bacteroidota</taxon>
        <taxon>Cytophagia</taxon>
        <taxon>Cytophagales</taxon>
        <taxon>Cytophagaceae</taxon>
        <taxon>Spirosoma</taxon>
    </lineage>
</organism>
<dbReference type="KEGG" id="sli:Slin_0628"/>
<evidence type="ECO:0000313" key="3">
    <source>
        <dbReference type="EMBL" id="ADB36691.1"/>
    </source>
</evidence>
<feature type="domain" description="Reverse transcriptase" evidence="2">
    <location>
        <begin position="33"/>
        <end position="304"/>
    </location>
</feature>
<comment type="similarity">
    <text evidence="1">Belongs to the bacterial reverse transcriptase family.</text>
</comment>
<keyword evidence="3" id="KW-0695">RNA-directed DNA polymerase</keyword>
<dbReference type="RefSeq" id="WP_012925243.1">
    <property type="nucleotide sequence ID" value="NC_013730.1"/>
</dbReference>
<dbReference type="eggNOG" id="COG3344">
    <property type="taxonomic scope" value="Bacteria"/>
</dbReference>
<gene>
    <name evidence="3" type="ordered locus">Slin_0628</name>
</gene>
<dbReference type="EMBL" id="CP001769">
    <property type="protein sequence ID" value="ADB36691.1"/>
    <property type="molecule type" value="Genomic_DNA"/>
</dbReference>
<name>D2QG84_SPILD</name>
<protein>
    <submittedName>
        <fullName evidence="3">RNA-directed DNA polymerase (Reverse transcriptase)</fullName>
    </submittedName>
</protein>
<dbReference type="InterPro" id="IPR000477">
    <property type="entry name" value="RT_dom"/>
</dbReference>
<evidence type="ECO:0000313" key="4">
    <source>
        <dbReference type="Proteomes" id="UP000002028"/>
    </source>
</evidence>
<keyword evidence="3" id="KW-0808">Transferase</keyword>